<dbReference type="Gramene" id="GBG81070">
    <property type="protein sequence ID" value="GBG81070"/>
    <property type="gene ID" value="CBR_g31627"/>
</dbReference>
<dbReference type="Proteomes" id="UP000265515">
    <property type="component" value="Unassembled WGS sequence"/>
</dbReference>
<comment type="caution">
    <text evidence="2">The sequence shown here is derived from an EMBL/GenBank/DDBJ whole genome shotgun (WGS) entry which is preliminary data.</text>
</comment>
<evidence type="ECO:0000313" key="2">
    <source>
        <dbReference type="EMBL" id="GBG81070.1"/>
    </source>
</evidence>
<dbReference type="PANTHER" id="PTHR38847">
    <property type="match status" value="1"/>
</dbReference>
<dbReference type="InterPro" id="IPR025649">
    <property type="entry name" value="DUF4360"/>
</dbReference>
<sequence>MLLLLLPLVIQLAAQGAAAICPPPGSVKIESFSYLGSGCPLGTAVGDISSDGQALTVMFSKYFATTDKLLTDRRRNCVVTVSLSYPGGFVVSVGTVTMRGYLKLDAGAVGTIQTWYYFSGLPGTARFVRNFTGVVDKNFEVTDKFLTLVYSSCGVFRNLNLASEARVIPGPGYPAKGNGLVEIDSQDLSVRQVWNLVWQKC</sequence>
<reference evidence="2 3" key="1">
    <citation type="journal article" date="2018" name="Cell">
        <title>The Chara Genome: Secondary Complexity and Implications for Plant Terrestrialization.</title>
        <authorList>
            <person name="Nishiyama T."/>
            <person name="Sakayama H."/>
            <person name="Vries J.D."/>
            <person name="Buschmann H."/>
            <person name="Saint-Marcoux D."/>
            <person name="Ullrich K.K."/>
            <person name="Haas F.B."/>
            <person name="Vanderstraeten L."/>
            <person name="Becker D."/>
            <person name="Lang D."/>
            <person name="Vosolsobe S."/>
            <person name="Rombauts S."/>
            <person name="Wilhelmsson P.K.I."/>
            <person name="Janitza P."/>
            <person name="Kern R."/>
            <person name="Heyl A."/>
            <person name="Rumpler F."/>
            <person name="Villalobos L.I.A.C."/>
            <person name="Clay J.M."/>
            <person name="Skokan R."/>
            <person name="Toyoda A."/>
            <person name="Suzuki Y."/>
            <person name="Kagoshima H."/>
            <person name="Schijlen E."/>
            <person name="Tajeshwar N."/>
            <person name="Catarino B."/>
            <person name="Hetherington A.J."/>
            <person name="Saltykova A."/>
            <person name="Bonnot C."/>
            <person name="Breuninger H."/>
            <person name="Symeonidi A."/>
            <person name="Radhakrishnan G.V."/>
            <person name="Van Nieuwerburgh F."/>
            <person name="Deforce D."/>
            <person name="Chang C."/>
            <person name="Karol K.G."/>
            <person name="Hedrich R."/>
            <person name="Ulvskov P."/>
            <person name="Glockner G."/>
            <person name="Delwiche C.F."/>
            <person name="Petrasek J."/>
            <person name="Van de Peer Y."/>
            <person name="Friml J."/>
            <person name="Beilby M."/>
            <person name="Dolan L."/>
            <person name="Kohara Y."/>
            <person name="Sugano S."/>
            <person name="Fujiyama A."/>
            <person name="Delaux P.-M."/>
            <person name="Quint M."/>
            <person name="TheiBen G."/>
            <person name="Hagemann M."/>
            <person name="Harholt J."/>
            <person name="Dunand C."/>
            <person name="Zachgo S."/>
            <person name="Langdale J."/>
            <person name="Maumus F."/>
            <person name="Straeten D.V.D."/>
            <person name="Gould S.B."/>
            <person name="Rensing S.A."/>
        </authorList>
    </citation>
    <scope>NUCLEOTIDE SEQUENCE [LARGE SCALE GENOMIC DNA]</scope>
    <source>
        <strain evidence="2 3">S276</strain>
    </source>
</reference>
<dbReference type="PANTHER" id="PTHR38847:SF1">
    <property type="entry name" value="PSEUDOURIDINE SYNTHASE RSUA_RLUA-LIKE DOMAIN-CONTAINING PROTEIN"/>
    <property type="match status" value="1"/>
</dbReference>
<evidence type="ECO:0008006" key="4">
    <source>
        <dbReference type="Google" id="ProtNLM"/>
    </source>
</evidence>
<evidence type="ECO:0000313" key="3">
    <source>
        <dbReference type="Proteomes" id="UP000265515"/>
    </source>
</evidence>
<dbReference type="AlphaFoldDB" id="A0A388LFH0"/>
<keyword evidence="3" id="KW-1185">Reference proteome</keyword>
<organism evidence="2 3">
    <name type="scientific">Chara braunii</name>
    <name type="common">Braun's stonewort</name>
    <dbReference type="NCBI Taxonomy" id="69332"/>
    <lineage>
        <taxon>Eukaryota</taxon>
        <taxon>Viridiplantae</taxon>
        <taxon>Streptophyta</taxon>
        <taxon>Charophyceae</taxon>
        <taxon>Charales</taxon>
        <taxon>Characeae</taxon>
        <taxon>Chara</taxon>
    </lineage>
</organism>
<evidence type="ECO:0000256" key="1">
    <source>
        <dbReference type="SAM" id="SignalP"/>
    </source>
</evidence>
<feature type="chain" id="PRO_5017411815" description="DUF4360 domain-containing protein" evidence="1">
    <location>
        <begin position="20"/>
        <end position="201"/>
    </location>
</feature>
<dbReference type="EMBL" id="BFEA01000364">
    <property type="protein sequence ID" value="GBG81070.1"/>
    <property type="molecule type" value="Genomic_DNA"/>
</dbReference>
<dbReference type="Pfam" id="PF14273">
    <property type="entry name" value="DUF4360"/>
    <property type="match status" value="1"/>
</dbReference>
<feature type="signal peptide" evidence="1">
    <location>
        <begin position="1"/>
        <end position="19"/>
    </location>
</feature>
<dbReference type="OrthoDB" id="152248at2759"/>
<proteinExistence type="predicted"/>
<name>A0A388LFH0_CHABU</name>
<gene>
    <name evidence="2" type="ORF">CBR_g31627</name>
</gene>
<accession>A0A388LFH0</accession>
<keyword evidence="1" id="KW-0732">Signal</keyword>
<protein>
    <recommendedName>
        <fullName evidence="4">DUF4360 domain-containing protein</fullName>
    </recommendedName>
</protein>